<evidence type="ECO:0008006" key="4">
    <source>
        <dbReference type="Google" id="ProtNLM"/>
    </source>
</evidence>
<evidence type="ECO:0000313" key="3">
    <source>
        <dbReference type="Proteomes" id="UP000625735"/>
    </source>
</evidence>
<proteinExistence type="predicted"/>
<dbReference type="Proteomes" id="UP000625735">
    <property type="component" value="Unassembled WGS sequence"/>
</dbReference>
<keyword evidence="1" id="KW-0812">Transmembrane</keyword>
<comment type="caution">
    <text evidence="2">The sequence shown here is derived from an EMBL/GenBank/DDBJ whole genome shotgun (WGS) entry which is preliminary data.</text>
</comment>
<keyword evidence="1" id="KW-0472">Membrane</keyword>
<organism evidence="2 3">
    <name type="scientific">Flavobacterium orientale</name>
    <dbReference type="NCBI Taxonomy" id="1756020"/>
    <lineage>
        <taxon>Bacteria</taxon>
        <taxon>Pseudomonadati</taxon>
        <taxon>Bacteroidota</taxon>
        <taxon>Flavobacteriia</taxon>
        <taxon>Flavobacteriales</taxon>
        <taxon>Flavobacteriaceae</taxon>
        <taxon>Flavobacterium</taxon>
    </lineage>
</organism>
<dbReference type="EMBL" id="BMFG01000005">
    <property type="protein sequence ID" value="GGD26172.1"/>
    <property type="molecule type" value="Genomic_DNA"/>
</dbReference>
<feature type="transmembrane region" description="Helical" evidence="1">
    <location>
        <begin position="7"/>
        <end position="24"/>
    </location>
</feature>
<evidence type="ECO:0000313" key="2">
    <source>
        <dbReference type="EMBL" id="GGD26172.1"/>
    </source>
</evidence>
<sequence length="398" mass="46616">MNCTLKIYIFLLLLIIAGIILMDANRPKPIDWRPTYKVSAKTPLGLYVLDNEIETLFSKDKIERFKNTPYEFFDGHYDYDTLVNTYDINGTFLSITEENTIDEESILELLYFVGHGNQAFLSMKYFSEGLADSLQFKIENQYYYKDTLQNYLTHQKFSASKYNMSGGVSGFYFGEMDSLKTTILGYHKIGDKSYPNFIKVDYKKGSFLLHTQPAAFSNFHLLKDNHSEYAQKLLSYIPNQPVYWYQKNLTADNISQSPLRFVFANPALKWAWYFFLFGMILFILFNAKRKQRIVPIIKPLENTTVDFTKTIGNLYFQEGNHGNLIDKKIIFFLEKIRTDYMIDTSKLDDAFVKKLHLKSGKDLLVIDKAVRLIHKHHRRYQSTEEDLIEINTILEKII</sequence>
<dbReference type="AlphaFoldDB" id="A0A916Y175"/>
<reference evidence="2" key="1">
    <citation type="journal article" date="2014" name="Int. J. Syst. Evol. Microbiol.">
        <title>Complete genome sequence of Corynebacterium casei LMG S-19264T (=DSM 44701T), isolated from a smear-ripened cheese.</title>
        <authorList>
            <consortium name="US DOE Joint Genome Institute (JGI-PGF)"/>
            <person name="Walter F."/>
            <person name="Albersmeier A."/>
            <person name="Kalinowski J."/>
            <person name="Ruckert C."/>
        </authorList>
    </citation>
    <scope>NUCLEOTIDE SEQUENCE</scope>
    <source>
        <strain evidence="2">CGMCC 1.12506</strain>
    </source>
</reference>
<protein>
    <recommendedName>
        <fullName evidence="4">DUF4350 domain-containing protein</fullName>
    </recommendedName>
</protein>
<evidence type="ECO:0000256" key="1">
    <source>
        <dbReference type="SAM" id="Phobius"/>
    </source>
</evidence>
<name>A0A916Y175_9FLAO</name>
<reference evidence="2" key="2">
    <citation type="submission" date="2020-09" db="EMBL/GenBank/DDBJ databases">
        <authorList>
            <person name="Sun Q."/>
            <person name="Zhou Y."/>
        </authorList>
    </citation>
    <scope>NUCLEOTIDE SEQUENCE</scope>
    <source>
        <strain evidence="2">CGMCC 1.12506</strain>
    </source>
</reference>
<dbReference type="RefSeq" id="WP_188361983.1">
    <property type="nucleotide sequence ID" value="NZ_BMFG01000005.1"/>
</dbReference>
<keyword evidence="1" id="KW-1133">Transmembrane helix</keyword>
<keyword evidence="3" id="KW-1185">Reference proteome</keyword>
<gene>
    <name evidence="2" type="ORF">GCM10011343_15430</name>
</gene>
<accession>A0A916Y175</accession>
<feature type="transmembrane region" description="Helical" evidence="1">
    <location>
        <begin position="270"/>
        <end position="287"/>
    </location>
</feature>